<dbReference type="AlphaFoldDB" id="A0AAD9EHX1"/>
<evidence type="ECO:0000313" key="2">
    <source>
        <dbReference type="EMBL" id="KAK1849003.1"/>
    </source>
</evidence>
<comment type="caution">
    <text evidence="2">The sequence shown here is derived from an EMBL/GenBank/DDBJ whole genome shotgun (WGS) entry which is preliminary data.</text>
</comment>
<name>A0AAD9EHX1_9PEZI</name>
<feature type="region of interest" description="Disordered" evidence="1">
    <location>
        <begin position="1"/>
        <end position="24"/>
    </location>
</feature>
<reference evidence="2" key="1">
    <citation type="submission" date="2023-01" db="EMBL/GenBank/DDBJ databases">
        <title>Colletotrichum chrysophilum M932 genome sequence.</title>
        <authorList>
            <person name="Baroncelli R."/>
        </authorList>
    </citation>
    <scope>NUCLEOTIDE SEQUENCE</scope>
    <source>
        <strain evidence="2">M932</strain>
    </source>
</reference>
<evidence type="ECO:0000313" key="3">
    <source>
        <dbReference type="Proteomes" id="UP001243330"/>
    </source>
</evidence>
<protein>
    <submittedName>
        <fullName evidence="2">Uncharacterized protein</fullName>
    </submittedName>
</protein>
<keyword evidence="3" id="KW-1185">Reference proteome</keyword>
<gene>
    <name evidence="2" type="ORF">CCHR01_08341</name>
</gene>
<organism evidence="2 3">
    <name type="scientific">Colletotrichum chrysophilum</name>
    <dbReference type="NCBI Taxonomy" id="1836956"/>
    <lineage>
        <taxon>Eukaryota</taxon>
        <taxon>Fungi</taxon>
        <taxon>Dikarya</taxon>
        <taxon>Ascomycota</taxon>
        <taxon>Pezizomycotina</taxon>
        <taxon>Sordariomycetes</taxon>
        <taxon>Hypocreomycetidae</taxon>
        <taxon>Glomerellales</taxon>
        <taxon>Glomerellaceae</taxon>
        <taxon>Colletotrichum</taxon>
        <taxon>Colletotrichum gloeosporioides species complex</taxon>
    </lineage>
</organism>
<proteinExistence type="predicted"/>
<feature type="compositionally biased region" description="Basic and acidic residues" evidence="1">
    <location>
        <begin position="1"/>
        <end position="13"/>
    </location>
</feature>
<dbReference type="EMBL" id="JAQOWY010000155">
    <property type="protein sequence ID" value="KAK1849003.1"/>
    <property type="molecule type" value="Genomic_DNA"/>
</dbReference>
<accession>A0AAD9EHX1</accession>
<evidence type="ECO:0000256" key="1">
    <source>
        <dbReference type="SAM" id="MobiDB-lite"/>
    </source>
</evidence>
<sequence>MEGGRRRMQDQTKHGQKLPQGTNLVRPDLYPRRLILDMSDSRADKQQESVWAGRKVARFKAKNVGDYYLGGSVGPTFSACLGAYWASTLTGNGFKVRCYCDGDRIWSSRDVRPCSAQLTRRDDPASSAEPSTLYFSTVMPFWLQLDLPSRSGLLILSREPCHIWAIVTRVWTFQKHI</sequence>
<dbReference type="Proteomes" id="UP001243330">
    <property type="component" value="Unassembled WGS sequence"/>
</dbReference>